<proteinExistence type="predicted"/>
<keyword evidence="3" id="KW-1185">Reference proteome</keyword>
<dbReference type="InterPro" id="IPR014710">
    <property type="entry name" value="RmlC-like_jellyroll"/>
</dbReference>
<organism evidence="2 3">
    <name type="scientific">Ekhidna lutea</name>
    <dbReference type="NCBI Taxonomy" id="447679"/>
    <lineage>
        <taxon>Bacteria</taxon>
        <taxon>Pseudomonadati</taxon>
        <taxon>Bacteroidota</taxon>
        <taxon>Cytophagia</taxon>
        <taxon>Cytophagales</taxon>
        <taxon>Reichenbachiellaceae</taxon>
        <taxon>Ekhidna</taxon>
    </lineage>
</organism>
<feature type="compositionally biased region" description="Basic and acidic residues" evidence="1">
    <location>
        <begin position="156"/>
        <end position="166"/>
    </location>
</feature>
<evidence type="ECO:0000256" key="1">
    <source>
        <dbReference type="SAM" id="MobiDB-lite"/>
    </source>
</evidence>
<gene>
    <name evidence="2" type="ORF">SAMN05421640_2171</name>
</gene>
<dbReference type="RefSeq" id="WP_144017390.1">
    <property type="nucleotide sequence ID" value="NZ_FZPD01000003.1"/>
</dbReference>
<dbReference type="AlphaFoldDB" id="A0A239JK52"/>
<dbReference type="Proteomes" id="UP000198393">
    <property type="component" value="Unassembled WGS sequence"/>
</dbReference>
<feature type="region of interest" description="Disordered" evidence="1">
    <location>
        <begin position="156"/>
        <end position="180"/>
    </location>
</feature>
<dbReference type="InterPro" id="IPR011051">
    <property type="entry name" value="RmlC_Cupin_sf"/>
</dbReference>
<evidence type="ECO:0000313" key="3">
    <source>
        <dbReference type="Proteomes" id="UP000198393"/>
    </source>
</evidence>
<dbReference type="Gene3D" id="2.60.120.10">
    <property type="entry name" value="Jelly Rolls"/>
    <property type="match status" value="1"/>
</dbReference>
<sequence length="190" mass="20990">MKRRDFLFMAPAILGSLALTNEVRKPPVTMFFEDDGIVPNSKYPLLVYKKAFNKRNEAGALWLENRFLTNDWSNSWRNGIFDFQHYHSIAHEVLGIYSGGAEVLLGGEQGEKVIVEAGDIIIIPAGVGHKNLGSHNLGVVGAYPEGMPVDIVRCKPNDRPGTDKNIAEVPNPKTDPLDGTSGSLLKLWNY</sequence>
<dbReference type="EMBL" id="FZPD01000003">
    <property type="protein sequence ID" value="SNT05124.1"/>
    <property type="molecule type" value="Genomic_DNA"/>
</dbReference>
<protein>
    <submittedName>
        <fullName evidence="2">Uncharacterized protein YjlB</fullName>
    </submittedName>
</protein>
<dbReference type="InterPro" id="IPR014500">
    <property type="entry name" value="UCP019307_cupin"/>
</dbReference>
<dbReference type="CDD" id="cd02219">
    <property type="entry name" value="cupin_YjlB-like"/>
    <property type="match status" value="1"/>
</dbReference>
<dbReference type="SUPFAM" id="SSF51182">
    <property type="entry name" value="RmlC-like cupins"/>
    <property type="match status" value="1"/>
</dbReference>
<reference evidence="2 3" key="1">
    <citation type="submission" date="2017-06" db="EMBL/GenBank/DDBJ databases">
        <authorList>
            <person name="Kim H.J."/>
            <person name="Triplett B.A."/>
        </authorList>
    </citation>
    <scope>NUCLEOTIDE SEQUENCE [LARGE SCALE GENOMIC DNA]</scope>
    <source>
        <strain evidence="2 3">DSM 19307</strain>
    </source>
</reference>
<dbReference type="InterPro" id="IPR047121">
    <property type="entry name" value="YjiB-like"/>
</dbReference>
<name>A0A239JK52_EKHLU</name>
<evidence type="ECO:0000313" key="2">
    <source>
        <dbReference type="EMBL" id="SNT05124.1"/>
    </source>
</evidence>
<dbReference type="OrthoDB" id="9791759at2"/>
<accession>A0A239JK52</accession>
<dbReference type="PANTHER" id="PTHR36448">
    <property type="entry name" value="BLR7373 PROTEIN"/>
    <property type="match status" value="1"/>
</dbReference>
<dbReference type="PIRSF" id="PIRSF019307">
    <property type="entry name" value="UCP019307"/>
    <property type="match status" value="1"/>
</dbReference>
<dbReference type="PANTHER" id="PTHR36448:SF2">
    <property type="entry name" value="CUPIN TYPE-1 DOMAIN-CONTAINING PROTEIN"/>
    <property type="match status" value="1"/>
</dbReference>